<evidence type="ECO:0000256" key="5">
    <source>
        <dbReference type="SAM" id="SignalP"/>
    </source>
</evidence>
<dbReference type="SMART" id="SM00110">
    <property type="entry name" value="C1Q"/>
    <property type="match status" value="1"/>
</dbReference>
<dbReference type="AlphaFoldDB" id="A0AAW1FY69"/>
<evidence type="ECO:0000256" key="1">
    <source>
        <dbReference type="ARBA" id="ARBA00004613"/>
    </source>
</evidence>
<evidence type="ECO:0000256" key="4">
    <source>
        <dbReference type="SAM" id="Coils"/>
    </source>
</evidence>
<evidence type="ECO:0000259" key="6">
    <source>
        <dbReference type="PROSITE" id="PS50871"/>
    </source>
</evidence>
<dbReference type="Proteomes" id="UP001488805">
    <property type="component" value="Unassembled WGS sequence"/>
</dbReference>
<feature type="signal peptide" evidence="5">
    <location>
        <begin position="1"/>
        <end position="20"/>
    </location>
</feature>
<dbReference type="InterPro" id="IPR008983">
    <property type="entry name" value="Tumour_necrosis_fac-like_dom"/>
</dbReference>
<comment type="subcellular location">
    <subcellularLocation>
        <location evidence="1">Secreted</location>
    </subcellularLocation>
</comment>
<dbReference type="PROSITE" id="PS50871">
    <property type="entry name" value="C1Q"/>
    <property type="match status" value="1"/>
</dbReference>
<keyword evidence="4" id="KW-0175">Coiled coil</keyword>
<proteinExistence type="predicted"/>
<dbReference type="Pfam" id="PF00386">
    <property type="entry name" value="C1q"/>
    <property type="match status" value="1"/>
</dbReference>
<feature type="coiled-coil region" evidence="4">
    <location>
        <begin position="62"/>
        <end position="89"/>
    </location>
</feature>
<dbReference type="PANTHER" id="PTHR22923:SF102">
    <property type="entry name" value="CEREBELLIN 13-RELATED"/>
    <property type="match status" value="1"/>
</dbReference>
<dbReference type="EMBL" id="JBCEZU010000023">
    <property type="protein sequence ID" value="KAK9539175.1"/>
    <property type="molecule type" value="Genomic_DNA"/>
</dbReference>
<feature type="domain" description="C1q" evidence="6">
    <location>
        <begin position="83"/>
        <end position="217"/>
    </location>
</feature>
<comment type="caution">
    <text evidence="7">The sequence shown here is derived from an EMBL/GenBank/DDBJ whole genome shotgun (WGS) entry which is preliminary data.</text>
</comment>
<name>A0AAW1FY69_ZOAVI</name>
<keyword evidence="3 5" id="KW-0732">Signal</keyword>
<evidence type="ECO:0000256" key="2">
    <source>
        <dbReference type="ARBA" id="ARBA00022525"/>
    </source>
</evidence>
<keyword evidence="2" id="KW-0964">Secreted</keyword>
<evidence type="ECO:0000313" key="8">
    <source>
        <dbReference type="Proteomes" id="UP001488805"/>
    </source>
</evidence>
<sequence>MKTSMAVLTLSLFYLSVAEVQRLDHRAGESNSTESPNIEPSAICSCDLTGSQKNCCQLVVILRELESKLKNTEKQVEDLRREVQGQRVAFGATLGNSVTIGPFNVEFTLTYKSVFINTGAYNPATGIFTAPVKGVYYFSFSGCNHSGRPLELALMKNGERMVIAFNHARDGQRFETATNSMTLQLEVGEQVYISLWRNTWIYGNITNTFIGHLLFPL</sequence>
<reference evidence="7 8" key="1">
    <citation type="journal article" date="2024" name="Genome Biol. Evol.">
        <title>Chromosome-level genome assembly of the viviparous eelpout Zoarces viviparus.</title>
        <authorList>
            <person name="Fuhrmann N."/>
            <person name="Brasseur M.V."/>
            <person name="Bakowski C.E."/>
            <person name="Podsiadlowski L."/>
            <person name="Prost S."/>
            <person name="Krehenwinkel H."/>
            <person name="Mayer C."/>
        </authorList>
    </citation>
    <scope>NUCLEOTIDE SEQUENCE [LARGE SCALE GENOMIC DNA]</scope>
    <source>
        <strain evidence="7">NO-MEL_2022_Ind0_liver</strain>
    </source>
</reference>
<dbReference type="GO" id="GO:0005576">
    <property type="term" value="C:extracellular region"/>
    <property type="evidence" value="ECO:0007669"/>
    <property type="project" value="UniProtKB-SubCell"/>
</dbReference>
<evidence type="ECO:0000313" key="7">
    <source>
        <dbReference type="EMBL" id="KAK9539175.1"/>
    </source>
</evidence>
<evidence type="ECO:0000256" key="3">
    <source>
        <dbReference type="ARBA" id="ARBA00022729"/>
    </source>
</evidence>
<dbReference type="InterPro" id="IPR001073">
    <property type="entry name" value="C1q_dom"/>
</dbReference>
<accession>A0AAW1FY69</accession>
<dbReference type="Gene3D" id="2.60.120.40">
    <property type="match status" value="1"/>
</dbReference>
<dbReference type="SUPFAM" id="SSF49842">
    <property type="entry name" value="TNF-like"/>
    <property type="match status" value="1"/>
</dbReference>
<keyword evidence="8" id="KW-1185">Reference proteome</keyword>
<gene>
    <name evidence="7" type="ORF">VZT92_004300</name>
</gene>
<dbReference type="PRINTS" id="PR00007">
    <property type="entry name" value="COMPLEMNTC1Q"/>
</dbReference>
<protein>
    <recommendedName>
        <fullName evidence="6">C1q domain-containing protein</fullName>
    </recommendedName>
</protein>
<dbReference type="PANTHER" id="PTHR22923">
    <property type="entry name" value="CEREBELLIN-RELATED"/>
    <property type="match status" value="1"/>
</dbReference>
<dbReference type="InterPro" id="IPR050822">
    <property type="entry name" value="Cerebellin_Synaptic_Org"/>
</dbReference>
<feature type="chain" id="PRO_5043643125" description="C1q domain-containing protein" evidence="5">
    <location>
        <begin position="21"/>
        <end position="217"/>
    </location>
</feature>
<organism evidence="7 8">
    <name type="scientific">Zoarces viviparus</name>
    <name type="common">Viviparous eelpout</name>
    <name type="synonym">Blennius viviparus</name>
    <dbReference type="NCBI Taxonomy" id="48416"/>
    <lineage>
        <taxon>Eukaryota</taxon>
        <taxon>Metazoa</taxon>
        <taxon>Chordata</taxon>
        <taxon>Craniata</taxon>
        <taxon>Vertebrata</taxon>
        <taxon>Euteleostomi</taxon>
        <taxon>Actinopterygii</taxon>
        <taxon>Neopterygii</taxon>
        <taxon>Teleostei</taxon>
        <taxon>Neoteleostei</taxon>
        <taxon>Acanthomorphata</taxon>
        <taxon>Eupercaria</taxon>
        <taxon>Perciformes</taxon>
        <taxon>Cottioidei</taxon>
        <taxon>Zoarcales</taxon>
        <taxon>Zoarcidae</taxon>
        <taxon>Zoarcinae</taxon>
        <taxon>Zoarces</taxon>
    </lineage>
</organism>